<proteinExistence type="predicted"/>
<protein>
    <submittedName>
        <fullName evidence="2">Uncharacterized protein</fullName>
    </submittedName>
</protein>
<dbReference type="EMBL" id="JAJGCB010000022">
    <property type="protein sequence ID" value="KAJ8987754.1"/>
    <property type="molecule type" value="Genomic_DNA"/>
</dbReference>
<keyword evidence="1" id="KW-1133">Transmembrane helix</keyword>
<feature type="transmembrane region" description="Helical" evidence="1">
    <location>
        <begin position="53"/>
        <end position="78"/>
    </location>
</feature>
<keyword evidence="1" id="KW-0812">Transmembrane</keyword>
<gene>
    <name evidence="2" type="ORF">HRR80_008114</name>
</gene>
<organism evidence="2 3">
    <name type="scientific">Exophiala dermatitidis</name>
    <name type="common">Black yeast-like fungus</name>
    <name type="synonym">Wangiella dermatitidis</name>
    <dbReference type="NCBI Taxonomy" id="5970"/>
    <lineage>
        <taxon>Eukaryota</taxon>
        <taxon>Fungi</taxon>
        <taxon>Dikarya</taxon>
        <taxon>Ascomycota</taxon>
        <taxon>Pezizomycotina</taxon>
        <taxon>Eurotiomycetes</taxon>
        <taxon>Chaetothyriomycetidae</taxon>
        <taxon>Chaetothyriales</taxon>
        <taxon>Herpotrichiellaceae</taxon>
        <taxon>Exophiala</taxon>
    </lineage>
</organism>
<evidence type="ECO:0000313" key="3">
    <source>
        <dbReference type="Proteomes" id="UP001161757"/>
    </source>
</evidence>
<comment type="caution">
    <text evidence="2">The sequence shown here is derived from an EMBL/GenBank/DDBJ whole genome shotgun (WGS) entry which is preliminary data.</text>
</comment>
<reference evidence="2" key="1">
    <citation type="submission" date="2023-01" db="EMBL/GenBank/DDBJ databases">
        <title>Exophiala dermititidis isolated from Cystic Fibrosis Patient.</title>
        <authorList>
            <person name="Kurbessoian T."/>
            <person name="Crocker A."/>
            <person name="Murante D."/>
            <person name="Hogan D.A."/>
            <person name="Stajich J.E."/>
        </authorList>
    </citation>
    <scope>NUCLEOTIDE SEQUENCE</scope>
    <source>
        <strain evidence="2">Ex8</strain>
    </source>
</reference>
<dbReference type="Proteomes" id="UP001161757">
    <property type="component" value="Unassembled WGS sequence"/>
</dbReference>
<evidence type="ECO:0000313" key="2">
    <source>
        <dbReference type="EMBL" id="KAJ8987754.1"/>
    </source>
</evidence>
<dbReference type="AlphaFoldDB" id="A0AAN6EMB1"/>
<evidence type="ECO:0000256" key="1">
    <source>
        <dbReference type="SAM" id="Phobius"/>
    </source>
</evidence>
<name>A0AAN6EMB1_EXODE</name>
<keyword evidence="1" id="KW-0472">Membrane</keyword>
<sequence>MNEMIHRKGRNPRNRARNLYEYDKENLIRNDLESGYSVSSCSAWFAKSLGFGFWVLGFGVWISTLHPGVSALLFRLVLSRLDIDDTARLARRNGTDGRLNESLIVRAKVIPP</sequence>
<accession>A0AAN6EMB1</accession>